<gene>
    <name evidence="1" type="ORF">PLOB_00033088</name>
</gene>
<evidence type="ECO:0000313" key="2">
    <source>
        <dbReference type="Proteomes" id="UP001159405"/>
    </source>
</evidence>
<evidence type="ECO:0000313" key="1">
    <source>
        <dbReference type="EMBL" id="CAH3185658.1"/>
    </source>
</evidence>
<dbReference type="PANTHER" id="PTHR46704:SF9">
    <property type="entry name" value="BHLH DOMAIN-CONTAINING PROTEIN"/>
    <property type="match status" value="1"/>
</dbReference>
<feature type="non-terminal residue" evidence="1">
    <location>
        <position position="1"/>
    </location>
</feature>
<dbReference type="Proteomes" id="UP001159405">
    <property type="component" value="Unassembled WGS sequence"/>
</dbReference>
<accession>A0ABN8S7E1</accession>
<name>A0ABN8S7E1_9CNID</name>
<sequence length="218" mass="24177">QSRKIDVRELLQYSLGPLPWSLATTEGFLRQTNKAALATPLQNDVPLADSLPQNSDAIIDGMSLVQKLSVGGGQTTFAMVASSLLTKVLHEGSQSNRIDVVFDTYRDMSIKNAERTMRGEVAGVQLSHISSTQLVKQWRKFLSEVKNKTSLIKFISREWREEDCMKRLKGKTLFVTAESECWKITEKGSENVAELTSNQGEADTRLLLHAKHAAQGGV</sequence>
<protein>
    <submittedName>
        <fullName evidence="1">Uncharacterized protein</fullName>
    </submittedName>
</protein>
<dbReference type="PANTHER" id="PTHR46704">
    <property type="entry name" value="CXC DOMAIN-CONTAINING PROTEIN-RELATED"/>
    <property type="match status" value="1"/>
</dbReference>
<comment type="caution">
    <text evidence="1">The sequence shown here is derived from an EMBL/GenBank/DDBJ whole genome shotgun (WGS) entry which is preliminary data.</text>
</comment>
<reference evidence="1 2" key="1">
    <citation type="submission" date="2022-05" db="EMBL/GenBank/DDBJ databases">
        <authorList>
            <consortium name="Genoscope - CEA"/>
            <person name="William W."/>
        </authorList>
    </citation>
    <scope>NUCLEOTIDE SEQUENCE [LARGE SCALE GENOMIC DNA]</scope>
</reference>
<proteinExistence type="predicted"/>
<keyword evidence="2" id="KW-1185">Reference proteome</keyword>
<organism evidence="1 2">
    <name type="scientific">Porites lobata</name>
    <dbReference type="NCBI Taxonomy" id="104759"/>
    <lineage>
        <taxon>Eukaryota</taxon>
        <taxon>Metazoa</taxon>
        <taxon>Cnidaria</taxon>
        <taxon>Anthozoa</taxon>
        <taxon>Hexacorallia</taxon>
        <taxon>Scleractinia</taxon>
        <taxon>Fungiina</taxon>
        <taxon>Poritidae</taxon>
        <taxon>Porites</taxon>
    </lineage>
</organism>
<dbReference type="EMBL" id="CALNXK010000437">
    <property type="protein sequence ID" value="CAH3185658.1"/>
    <property type="molecule type" value="Genomic_DNA"/>
</dbReference>